<feature type="compositionally biased region" description="Polar residues" evidence="1">
    <location>
        <begin position="20"/>
        <end position="37"/>
    </location>
</feature>
<protein>
    <submittedName>
        <fullName evidence="2">Uncharacterized protein</fullName>
    </submittedName>
</protein>
<gene>
    <name evidence="2" type="ORF">BSIN_4754</name>
</gene>
<evidence type="ECO:0000313" key="2">
    <source>
        <dbReference type="EMBL" id="SMG01995.1"/>
    </source>
</evidence>
<dbReference type="Proteomes" id="UP000198460">
    <property type="component" value="Unassembled WGS sequence"/>
</dbReference>
<dbReference type="AlphaFoldDB" id="A0A238HA62"/>
<proteinExistence type="predicted"/>
<feature type="region of interest" description="Disordered" evidence="1">
    <location>
        <begin position="1"/>
        <end position="39"/>
    </location>
</feature>
<evidence type="ECO:0000256" key="1">
    <source>
        <dbReference type="SAM" id="MobiDB-lite"/>
    </source>
</evidence>
<name>A0A238HA62_9BURK</name>
<sequence>MTRERSGAMSGGGFVPGPASGSSLESRSCDANESGGTARNVLPIREIATRWGDAITRAPL</sequence>
<reference evidence="2 3" key="1">
    <citation type="submission" date="2017-04" db="EMBL/GenBank/DDBJ databases">
        <authorList>
            <person name="Afonso C.L."/>
            <person name="Miller P.J."/>
            <person name="Scott M.A."/>
            <person name="Spackman E."/>
            <person name="Goraichik I."/>
            <person name="Dimitrov K.M."/>
            <person name="Suarez D.L."/>
            <person name="Swayne D.E."/>
        </authorList>
    </citation>
    <scope>NUCLEOTIDE SEQUENCE [LARGE SCALE GENOMIC DNA]</scope>
    <source>
        <strain evidence="2">LMG 28154</strain>
    </source>
</reference>
<dbReference type="EMBL" id="FXAN01000086">
    <property type="protein sequence ID" value="SMG01995.1"/>
    <property type="molecule type" value="Genomic_DNA"/>
</dbReference>
<accession>A0A238HA62</accession>
<organism evidence="2 3">
    <name type="scientific">Burkholderia singularis</name>
    <dbReference type="NCBI Taxonomy" id="1503053"/>
    <lineage>
        <taxon>Bacteria</taxon>
        <taxon>Pseudomonadati</taxon>
        <taxon>Pseudomonadota</taxon>
        <taxon>Betaproteobacteria</taxon>
        <taxon>Burkholderiales</taxon>
        <taxon>Burkholderiaceae</taxon>
        <taxon>Burkholderia</taxon>
        <taxon>pseudomallei group</taxon>
    </lineage>
</organism>
<evidence type="ECO:0000313" key="3">
    <source>
        <dbReference type="Proteomes" id="UP000198460"/>
    </source>
</evidence>